<dbReference type="PANTHER" id="PTHR38764:SF1">
    <property type="entry name" value="ACYL CARRIER PROTEIN PHOSPHODIESTERASE"/>
    <property type="match status" value="1"/>
</dbReference>
<keyword evidence="1" id="KW-0444">Lipid biosynthesis</keyword>
<evidence type="ECO:0000256" key="2">
    <source>
        <dbReference type="ARBA" id="ARBA00022801"/>
    </source>
</evidence>
<dbReference type="InterPro" id="IPR007431">
    <property type="entry name" value="ACP_PD"/>
</dbReference>
<keyword evidence="3" id="KW-0443">Lipid metabolism</keyword>
<keyword evidence="2" id="KW-0378">Hydrolase</keyword>
<evidence type="ECO:0000256" key="4">
    <source>
        <dbReference type="ARBA" id="ARBA00023160"/>
    </source>
</evidence>
<evidence type="ECO:0000256" key="3">
    <source>
        <dbReference type="ARBA" id="ARBA00023098"/>
    </source>
</evidence>
<dbReference type="GO" id="GO:0008770">
    <property type="term" value="F:[acyl-carrier-protein] phosphodiesterase activity"/>
    <property type="evidence" value="ECO:0007669"/>
    <property type="project" value="InterPro"/>
</dbReference>
<dbReference type="OrthoDB" id="8442777at2"/>
<sequence length="196" mass="21664">MNYLGHLYLVRDAADEVLVGTLMGDFVKGRLRGERPPALERAIALHRRVDAFTDGDEAARRSRRRVPAPAGPYRGVLVDVFYDHFLARDWEELTGCGLASFTARVCRALAAAELPAPMAAWARRLCGEDWIGGYARVEGIEAVLVRLARRVRRPQRLAAGIGALRADYAGFEADFRAFLPRVEAMTRAWLAARGGA</sequence>
<dbReference type="AlphaFoldDB" id="A0A3N1Y5A1"/>
<keyword evidence="6" id="KW-1185">Reference proteome</keyword>
<dbReference type="Proteomes" id="UP000276634">
    <property type="component" value="Unassembled WGS sequence"/>
</dbReference>
<dbReference type="Pfam" id="PF04336">
    <property type="entry name" value="ACP_PD"/>
    <property type="match status" value="1"/>
</dbReference>
<dbReference type="PIRSF" id="PIRSF011489">
    <property type="entry name" value="DUF479"/>
    <property type="match status" value="1"/>
</dbReference>
<evidence type="ECO:0000313" key="5">
    <source>
        <dbReference type="EMBL" id="ROR32457.1"/>
    </source>
</evidence>
<organism evidence="5 6">
    <name type="scientific">Inmirania thermothiophila</name>
    <dbReference type="NCBI Taxonomy" id="1750597"/>
    <lineage>
        <taxon>Bacteria</taxon>
        <taxon>Pseudomonadati</taxon>
        <taxon>Pseudomonadota</taxon>
        <taxon>Gammaproteobacteria</taxon>
        <taxon>Chromatiales</taxon>
        <taxon>Ectothiorhodospiraceae</taxon>
        <taxon>Inmirania</taxon>
    </lineage>
</organism>
<name>A0A3N1Y5A1_9GAMM</name>
<protein>
    <submittedName>
        <fullName evidence="5">Acyl carrier protein phosphodiesterase</fullName>
    </submittedName>
</protein>
<reference evidence="5 6" key="1">
    <citation type="submission" date="2018-11" db="EMBL/GenBank/DDBJ databases">
        <title>Genomic Encyclopedia of Type Strains, Phase IV (KMG-IV): sequencing the most valuable type-strain genomes for metagenomic binning, comparative biology and taxonomic classification.</title>
        <authorList>
            <person name="Goeker M."/>
        </authorList>
    </citation>
    <scope>NUCLEOTIDE SEQUENCE [LARGE SCALE GENOMIC DNA]</scope>
    <source>
        <strain evidence="5 6">DSM 100275</strain>
    </source>
</reference>
<accession>A0A3N1Y5A1</accession>
<evidence type="ECO:0000313" key="6">
    <source>
        <dbReference type="Proteomes" id="UP000276634"/>
    </source>
</evidence>
<dbReference type="PANTHER" id="PTHR38764">
    <property type="entry name" value="ACYL CARRIER PROTEIN PHOSPHODIESTERASE"/>
    <property type="match status" value="1"/>
</dbReference>
<proteinExistence type="predicted"/>
<dbReference type="RefSeq" id="WP_123401396.1">
    <property type="nucleotide sequence ID" value="NZ_RJVI01000002.1"/>
</dbReference>
<dbReference type="GO" id="GO:0006633">
    <property type="term" value="P:fatty acid biosynthetic process"/>
    <property type="evidence" value="ECO:0007669"/>
    <property type="project" value="UniProtKB-KW"/>
</dbReference>
<dbReference type="EMBL" id="RJVI01000002">
    <property type="protein sequence ID" value="ROR32457.1"/>
    <property type="molecule type" value="Genomic_DNA"/>
</dbReference>
<keyword evidence="4" id="KW-0275">Fatty acid biosynthesis</keyword>
<comment type="caution">
    <text evidence="5">The sequence shown here is derived from an EMBL/GenBank/DDBJ whole genome shotgun (WGS) entry which is preliminary data.</text>
</comment>
<keyword evidence="4" id="KW-0276">Fatty acid metabolism</keyword>
<evidence type="ECO:0000256" key="1">
    <source>
        <dbReference type="ARBA" id="ARBA00022516"/>
    </source>
</evidence>
<gene>
    <name evidence="5" type="ORF">EDC57_1659</name>
</gene>